<reference evidence="1" key="1">
    <citation type="submission" date="2023-05" db="EMBL/GenBank/DDBJ databases">
        <authorList>
            <consortium name="ELIXIR-Norway"/>
        </authorList>
    </citation>
    <scope>NUCLEOTIDE SEQUENCE</scope>
</reference>
<sequence length="138" mass="14570">MQRNVGVDMQPTCSSMAVHVGKRGSAPTHGKDQSPELPEAPTHPDLAARPLPGPPADHPLDQLLERPIWCLVRTKAPGRPAQAFLQPPPAVRSPGPALREGLEPLGPTARRPTGDVSGCPNSGTHQAPALMIRTCARP</sequence>
<accession>A0AC59YBM3</accession>
<gene>
    <name evidence="1" type="ORF">MRATA1EN22A_LOCUS4216</name>
</gene>
<dbReference type="EMBL" id="OX596096">
    <property type="protein sequence ID" value="CAM9558073.1"/>
    <property type="molecule type" value="Genomic_DNA"/>
</dbReference>
<dbReference type="Proteomes" id="UP001162501">
    <property type="component" value="Chromosome 12"/>
</dbReference>
<name>A0AC59YBM3_RANTA</name>
<protein>
    <submittedName>
        <fullName evidence="1">Uncharacterized protein</fullName>
    </submittedName>
</protein>
<evidence type="ECO:0000313" key="2">
    <source>
        <dbReference type="Proteomes" id="UP001162501"/>
    </source>
</evidence>
<proteinExistence type="predicted"/>
<evidence type="ECO:0000313" key="1">
    <source>
        <dbReference type="EMBL" id="CAM9558073.1"/>
    </source>
</evidence>
<organism evidence="1 2">
    <name type="scientific">Rangifer tarandus platyrhynchus</name>
    <name type="common">Svalbard reindeer</name>
    <dbReference type="NCBI Taxonomy" id="3082113"/>
    <lineage>
        <taxon>Eukaryota</taxon>
        <taxon>Metazoa</taxon>
        <taxon>Chordata</taxon>
        <taxon>Craniata</taxon>
        <taxon>Vertebrata</taxon>
        <taxon>Euteleostomi</taxon>
        <taxon>Mammalia</taxon>
        <taxon>Eutheria</taxon>
        <taxon>Laurasiatheria</taxon>
        <taxon>Artiodactyla</taxon>
        <taxon>Ruminantia</taxon>
        <taxon>Pecora</taxon>
        <taxon>Cervidae</taxon>
        <taxon>Odocoileinae</taxon>
        <taxon>Rangifer</taxon>
    </lineage>
</organism>
<reference evidence="1" key="2">
    <citation type="submission" date="2025-03" db="EMBL/GenBank/DDBJ databases">
        <authorList>
            <consortium name="ELIXIR-Norway"/>
            <consortium name="Elixir Norway"/>
        </authorList>
    </citation>
    <scope>NUCLEOTIDE SEQUENCE</scope>
</reference>